<keyword evidence="3" id="KW-1185">Reference proteome</keyword>
<evidence type="ECO:0000313" key="2">
    <source>
        <dbReference type="EMBL" id="MFC5142689.1"/>
    </source>
</evidence>
<comment type="caution">
    <text evidence="2">The sequence shown here is derived from an EMBL/GenBank/DDBJ whole genome shotgun (WGS) entry which is preliminary data.</text>
</comment>
<name>A0ABV9ZQB7_9PSEU</name>
<organism evidence="2 3">
    <name type="scientific">Actinomycetospora rhizophila</name>
    <dbReference type="NCBI Taxonomy" id="1416876"/>
    <lineage>
        <taxon>Bacteria</taxon>
        <taxon>Bacillati</taxon>
        <taxon>Actinomycetota</taxon>
        <taxon>Actinomycetes</taxon>
        <taxon>Pseudonocardiales</taxon>
        <taxon>Pseudonocardiaceae</taxon>
        <taxon>Actinomycetospora</taxon>
    </lineage>
</organism>
<reference evidence="3" key="1">
    <citation type="journal article" date="2019" name="Int. J. Syst. Evol. Microbiol.">
        <title>The Global Catalogue of Microorganisms (GCM) 10K type strain sequencing project: providing services to taxonomists for standard genome sequencing and annotation.</title>
        <authorList>
            <consortium name="The Broad Institute Genomics Platform"/>
            <consortium name="The Broad Institute Genome Sequencing Center for Infectious Disease"/>
            <person name="Wu L."/>
            <person name="Ma J."/>
        </authorList>
    </citation>
    <scope>NUCLEOTIDE SEQUENCE [LARGE SCALE GENOMIC DNA]</scope>
    <source>
        <strain evidence="3">XZYJ18</strain>
    </source>
</reference>
<protein>
    <submittedName>
        <fullName evidence="2">Uncharacterized protein</fullName>
    </submittedName>
</protein>
<dbReference type="RefSeq" id="WP_378024804.1">
    <property type="nucleotide sequence ID" value="NZ_JBHSKG010000027.1"/>
</dbReference>
<feature type="region of interest" description="Disordered" evidence="1">
    <location>
        <begin position="74"/>
        <end position="99"/>
    </location>
</feature>
<dbReference type="Proteomes" id="UP001596175">
    <property type="component" value="Unassembled WGS sequence"/>
</dbReference>
<sequence length="99" mass="9724">MSGAAETIPGGACTRAAAALAPRACPDGGLTLSPAAVAALAELFRAVGRGRDAAEVTDVADRAARRMLAALEVPAPGPSVPAPSPRVPGDQDAQVLAAR</sequence>
<accession>A0ABV9ZQB7</accession>
<evidence type="ECO:0000256" key="1">
    <source>
        <dbReference type="SAM" id="MobiDB-lite"/>
    </source>
</evidence>
<feature type="compositionally biased region" description="Pro residues" evidence="1">
    <location>
        <begin position="75"/>
        <end position="86"/>
    </location>
</feature>
<evidence type="ECO:0000313" key="3">
    <source>
        <dbReference type="Proteomes" id="UP001596175"/>
    </source>
</evidence>
<proteinExistence type="predicted"/>
<gene>
    <name evidence="2" type="ORF">ACFPK1_30990</name>
</gene>
<dbReference type="EMBL" id="JBHSKG010000027">
    <property type="protein sequence ID" value="MFC5142689.1"/>
    <property type="molecule type" value="Genomic_DNA"/>
</dbReference>